<dbReference type="Gene3D" id="3.10.450.50">
    <property type="match status" value="1"/>
</dbReference>
<dbReference type="SUPFAM" id="SSF54427">
    <property type="entry name" value="NTF2-like"/>
    <property type="match status" value="1"/>
</dbReference>
<reference evidence="3 4" key="1">
    <citation type="submission" date="2018-11" db="EMBL/GenBank/DDBJ databases">
        <title>Trebonia kvetii gen.nov., sp.nov., a novel acidophilic actinobacterium, and proposal of the new actinobacterial family Treboniaceae fam. nov.</title>
        <authorList>
            <person name="Rapoport D."/>
            <person name="Sagova-Mareckova M."/>
            <person name="Sedlacek I."/>
            <person name="Provaznik J."/>
            <person name="Kralova S."/>
            <person name="Pavlinic D."/>
            <person name="Benes V."/>
            <person name="Kopecky J."/>
        </authorList>
    </citation>
    <scope>NUCLEOTIDE SEQUENCE [LARGE SCALE GENOMIC DNA]</scope>
    <source>
        <strain evidence="3 4">15Tr583</strain>
    </source>
</reference>
<protein>
    <recommendedName>
        <fullName evidence="2">SnoaL-like domain-containing protein</fullName>
    </recommendedName>
</protein>
<accession>A0A6P2BSP7</accession>
<dbReference type="InterPro" id="IPR037401">
    <property type="entry name" value="SnoaL-like"/>
</dbReference>
<keyword evidence="4" id="KW-1185">Reference proteome</keyword>
<feature type="compositionally biased region" description="Low complexity" evidence="1">
    <location>
        <begin position="66"/>
        <end position="85"/>
    </location>
</feature>
<feature type="compositionally biased region" description="Polar residues" evidence="1">
    <location>
        <begin position="42"/>
        <end position="65"/>
    </location>
</feature>
<evidence type="ECO:0000259" key="2">
    <source>
        <dbReference type="Pfam" id="PF13577"/>
    </source>
</evidence>
<name>A0A6P2BSP7_9ACTN</name>
<sequence length="265" mass="30013">MSRRSTAWSARTSRCCSALRNATRCSSRHRPPGWPLPGSPPTRSRPTWSGYPGTTTSPGSARSAWTTPRSARPSPASSTASPHSTAQDRQRQPEGDRVMPRPKIPVEDRLEIQELFAYYAWGLNTGDEAQVLSCFTEDASFEHQPQGIFHGHEQIKILLSHLWYDKPGWFIGRQHLACHFILTPLSEQEMHVKAYSTLVQYQVDYKRNFVFGLANWDNVLTKASGEWLFKSMRIHKWMGEDVPWVGDDCAKITAPTGPLTRKMES</sequence>
<dbReference type="InterPro" id="IPR032710">
    <property type="entry name" value="NTF2-like_dom_sf"/>
</dbReference>
<dbReference type="Pfam" id="PF13577">
    <property type="entry name" value="SnoaL_4"/>
    <property type="match status" value="1"/>
</dbReference>
<dbReference type="AlphaFoldDB" id="A0A6P2BSP7"/>
<evidence type="ECO:0000256" key="1">
    <source>
        <dbReference type="SAM" id="MobiDB-lite"/>
    </source>
</evidence>
<dbReference type="OrthoDB" id="981191at2"/>
<feature type="region of interest" description="Disordered" evidence="1">
    <location>
        <begin position="19"/>
        <end position="104"/>
    </location>
</feature>
<feature type="domain" description="SnoaL-like" evidence="2">
    <location>
        <begin position="106"/>
        <end position="233"/>
    </location>
</feature>
<evidence type="ECO:0000313" key="4">
    <source>
        <dbReference type="Proteomes" id="UP000460272"/>
    </source>
</evidence>
<organism evidence="3 4">
    <name type="scientific">Trebonia kvetii</name>
    <dbReference type="NCBI Taxonomy" id="2480626"/>
    <lineage>
        <taxon>Bacteria</taxon>
        <taxon>Bacillati</taxon>
        <taxon>Actinomycetota</taxon>
        <taxon>Actinomycetes</taxon>
        <taxon>Streptosporangiales</taxon>
        <taxon>Treboniaceae</taxon>
        <taxon>Trebonia</taxon>
    </lineage>
</organism>
<dbReference type="Proteomes" id="UP000460272">
    <property type="component" value="Unassembled WGS sequence"/>
</dbReference>
<proteinExistence type="predicted"/>
<feature type="compositionally biased region" description="Basic and acidic residues" evidence="1">
    <location>
        <begin position="86"/>
        <end position="104"/>
    </location>
</feature>
<gene>
    <name evidence="3" type="ORF">EAS64_33365</name>
</gene>
<dbReference type="EMBL" id="RPFW01000007">
    <property type="protein sequence ID" value="TVZ01175.1"/>
    <property type="molecule type" value="Genomic_DNA"/>
</dbReference>
<evidence type="ECO:0000313" key="3">
    <source>
        <dbReference type="EMBL" id="TVZ01175.1"/>
    </source>
</evidence>
<dbReference type="CDD" id="cd00531">
    <property type="entry name" value="NTF2_like"/>
    <property type="match status" value="1"/>
</dbReference>
<comment type="caution">
    <text evidence="3">The sequence shown here is derived from an EMBL/GenBank/DDBJ whole genome shotgun (WGS) entry which is preliminary data.</text>
</comment>